<evidence type="ECO:0000313" key="3">
    <source>
        <dbReference type="Proteomes" id="UP000007431"/>
    </source>
</evidence>
<accession>D8PYX0</accession>
<keyword evidence="1" id="KW-0175">Coiled coil</keyword>
<dbReference type="EMBL" id="GL377304">
    <property type="protein sequence ID" value="EFI98767.1"/>
    <property type="molecule type" value="Genomic_DNA"/>
</dbReference>
<sequence length="330" mass="38085">MNPQIMTCYTQDVHVASEERAASVTYKVCIEGTQGCAMRQNHIHEPLSSTIEDLQNDIDRLRDRVAHITVELHHLNPAFKDIYPVNIVAYKLRQLVGWDELVLRLSEEPLERDMEEASGQKNFLVSTAPLMRRTITFFGHRENVPAPWFEVGRLARCGVAAVNLHCTLGCLDFAKILQSASTNDNYSAATYPLKLFIKALDEDIELDFLNLPPDLQADAENRLRELHVTSISKAFSFFGFLWKQNCRPGLRVLSIDVRLHQSNQLLLSLKHLQALERIIVVCRKGQIKWLKQACKQRDWRLEGRMFCPEEDEDLEKEDKSWRFTVWPQNA</sequence>
<dbReference type="InParanoid" id="D8PYX0"/>
<proteinExistence type="predicted"/>
<keyword evidence="3" id="KW-1185">Reference proteome</keyword>
<dbReference type="GeneID" id="9585282"/>
<dbReference type="HOGENOM" id="CLU_842377_0_0_1"/>
<evidence type="ECO:0000256" key="1">
    <source>
        <dbReference type="SAM" id="Coils"/>
    </source>
</evidence>
<protein>
    <submittedName>
        <fullName evidence="2">Uncharacterized protein</fullName>
    </submittedName>
</protein>
<reference evidence="2 3" key="1">
    <citation type="journal article" date="2010" name="Nat. Biotechnol.">
        <title>Genome sequence of the model mushroom Schizophyllum commune.</title>
        <authorList>
            <person name="Ohm R.A."/>
            <person name="de Jong J.F."/>
            <person name="Lugones L.G."/>
            <person name="Aerts A."/>
            <person name="Kothe E."/>
            <person name="Stajich J.E."/>
            <person name="de Vries R.P."/>
            <person name="Record E."/>
            <person name="Levasseur A."/>
            <person name="Baker S.E."/>
            <person name="Bartholomew K.A."/>
            <person name="Coutinho P.M."/>
            <person name="Erdmann S."/>
            <person name="Fowler T.J."/>
            <person name="Gathman A.C."/>
            <person name="Lombard V."/>
            <person name="Henrissat B."/>
            <person name="Knabe N."/>
            <person name="Kuees U."/>
            <person name="Lilly W.W."/>
            <person name="Lindquist E."/>
            <person name="Lucas S."/>
            <person name="Magnuson J.K."/>
            <person name="Piumi F."/>
            <person name="Raudaskoski M."/>
            <person name="Salamov A."/>
            <person name="Schmutz J."/>
            <person name="Schwarze F.W.M.R."/>
            <person name="vanKuyk P.A."/>
            <person name="Horton J.S."/>
            <person name="Grigoriev I.V."/>
            <person name="Woesten H.A.B."/>
        </authorList>
    </citation>
    <scope>NUCLEOTIDE SEQUENCE [LARGE SCALE GENOMIC DNA]</scope>
    <source>
        <strain evidence="3">H4-8 / FGSC 9210</strain>
    </source>
</reference>
<feature type="coiled-coil region" evidence="1">
    <location>
        <begin position="44"/>
        <end position="71"/>
    </location>
</feature>
<dbReference type="KEGG" id="scm:SCHCO_02568366"/>
<dbReference type="Proteomes" id="UP000007431">
    <property type="component" value="Unassembled WGS sequence"/>
</dbReference>
<gene>
    <name evidence="2" type="ORF">SCHCODRAFT_106533</name>
</gene>
<evidence type="ECO:0000313" key="2">
    <source>
        <dbReference type="EMBL" id="EFI98767.1"/>
    </source>
</evidence>
<dbReference type="RefSeq" id="XP_003033670.1">
    <property type="nucleotide sequence ID" value="XM_003033624.1"/>
</dbReference>
<dbReference type="AlphaFoldDB" id="D8PYX0"/>
<name>D8PYX0_SCHCM</name>
<organism evidence="3">
    <name type="scientific">Schizophyllum commune (strain H4-8 / FGSC 9210)</name>
    <name type="common">Split gill fungus</name>
    <dbReference type="NCBI Taxonomy" id="578458"/>
    <lineage>
        <taxon>Eukaryota</taxon>
        <taxon>Fungi</taxon>
        <taxon>Dikarya</taxon>
        <taxon>Basidiomycota</taxon>
        <taxon>Agaricomycotina</taxon>
        <taxon>Agaricomycetes</taxon>
        <taxon>Agaricomycetidae</taxon>
        <taxon>Agaricales</taxon>
        <taxon>Schizophyllaceae</taxon>
        <taxon>Schizophyllum</taxon>
    </lineage>
</organism>
<dbReference type="VEuPathDB" id="FungiDB:SCHCODRAFT_02568366"/>
<feature type="non-terminal residue" evidence="2">
    <location>
        <position position="330"/>
    </location>
</feature>